<proteinExistence type="inferred from homology"/>
<sequence length="77" mass="8749">MHIKIKYFGQIAEITQLEEETLEFSKSLISELLEVLYSKYNSLKNIDFKIAQNQELVSIETELTGNEIALLPPFSGG</sequence>
<dbReference type="OrthoDB" id="1191081at2"/>
<dbReference type="PANTHER" id="PTHR33359:SF1">
    <property type="entry name" value="MOLYBDOPTERIN SYNTHASE SULFUR CARRIER SUBUNIT"/>
    <property type="match status" value="1"/>
</dbReference>
<keyword evidence="5" id="KW-1185">Reference proteome</keyword>
<dbReference type="InterPro" id="IPR012675">
    <property type="entry name" value="Beta-grasp_dom_sf"/>
</dbReference>
<dbReference type="InterPro" id="IPR003749">
    <property type="entry name" value="ThiS/MoaD-like"/>
</dbReference>
<dbReference type="AlphaFoldDB" id="A0A0P0D8W8"/>
<protein>
    <recommendedName>
        <fullName evidence="3">Molybdopterin synthase sulfur carrier subunit</fullName>
    </recommendedName>
</protein>
<dbReference type="GO" id="GO:0000166">
    <property type="term" value="F:nucleotide binding"/>
    <property type="evidence" value="ECO:0007669"/>
    <property type="project" value="UniProtKB-KW"/>
</dbReference>
<dbReference type="GO" id="GO:1990133">
    <property type="term" value="C:molybdopterin adenylyltransferase complex"/>
    <property type="evidence" value="ECO:0007669"/>
    <property type="project" value="TreeGrafter"/>
</dbReference>
<keyword evidence="1" id="KW-0547">Nucleotide-binding</keyword>
<accession>A0A0P0D8W8</accession>
<dbReference type="SUPFAM" id="SSF54285">
    <property type="entry name" value="MoaD/ThiS"/>
    <property type="match status" value="1"/>
</dbReference>
<evidence type="ECO:0000256" key="2">
    <source>
        <dbReference type="ARBA" id="ARBA00024200"/>
    </source>
</evidence>
<dbReference type="GO" id="GO:0006777">
    <property type="term" value="P:Mo-molybdopterin cofactor biosynthetic process"/>
    <property type="evidence" value="ECO:0007669"/>
    <property type="project" value="InterPro"/>
</dbReference>
<dbReference type="InterPro" id="IPR044672">
    <property type="entry name" value="MOCS2A"/>
</dbReference>
<dbReference type="InterPro" id="IPR016155">
    <property type="entry name" value="Mopterin_synth/thiamin_S_b"/>
</dbReference>
<dbReference type="STRING" id="1736674.APS56_03775"/>
<dbReference type="Proteomes" id="UP000057981">
    <property type="component" value="Chromosome"/>
</dbReference>
<dbReference type="EMBL" id="CP012898">
    <property type="protein sequence ID" value="ALJ04312.1"/>
    <property type="molecule type" value="Genomic_DNA"/>
</dbReference>
<evidence type="ECO:0000313" key="5">
    <source>
        <dbReference type="Proteomes" id="UP000057981"/>
    </source>
</evidence>
<evidence type="ECO:0000256" key="3">
    <source>
        <dbReference type="ARBA" id="ARBA00024247"/>
    </source>
</evidence>
<organism evidence="4 5">
    <name type="scientific">Pseudalgibacter alginicilyticus</name>
    <dbReference type="NCBI Taxonomy" id="1736674"/>
    <lineage>
        <taxon>Bacteria</taxon>
        <taxon>Pseudomonadati</taxon>
        <taxon>Bacteroidota</taxon>
        <taxon>Flavobacteriia</taxon>
        <taxon>Flavobacteriales</taxon>
        <taxon>Flavobacteriaceae</taxon>
        <taxon>Pseudalgibacter</taxon>
    </lineage>
</organism>
<dbReference type="CDD" id="cd00754">
    <property type="entry name" value="Ubl_MoaD"/>
    <property type="match status" value="1"/>
</dbReference>
<dbReference type="RefSeq" id="WP_054724912.1">
    <property type="nucleotide sequence ID" value="NZ_CP012898.1"/>
</dbReference>
<reference evidence="4 5" key="1">
    <citation type="submission" date="2015-10" db="EMBL/GenBank/DDBJ databases">
        <authorList>
            <person name="Gilbert D.G."/>
        </authorList>
    </citation>
    <scope>NUCLEOTIDE SEQUENCE [LARGE SCALE GENOMIC DNA]</scope>
    <source>
        <strain evidence="5">HZ-22</strain>
    </source>
</reference>
<dbReference type="PANTHER" id="PTHR33359">
    <property type="entry name" value="MOLYBDOPTERIN SYNTHASE SULFUR CARRIER SUBUNIT"/>
    <property type="match status" value="1"/>
</dbReference>
<comment type="similarity">
    <text evidence="2">Belongs to the MoaD family.</text>
</comment>
<evidence type="ECO:0000313" key="4">
    <source>
        <dbReference type="EMBL" id="ALJ04312.1"/>
    </source>
</evidence>
<evidence type="ECO:0000256" key="1">
    <source>
        <dbReference type="ARBA" id="ARBA00022741"/>
    </source>
</evidence>
<name>A0A0P0D8W8_9FLAO</name>
<gene>
    <name evidence="4" type="ORF">APS56_03775</name>
</gene>
<dbReference type="Pfam" id="PF02597">
    <property type="entry name" value="ThiS"/>
    <property type="match status" value="1"/>
</dbReference>
<dbReference type="KEGG" id="ahz:APS56_03775"/>
<dbReference type="Gene3D" id="3.10.20.30">
    <property type="match status" value="1"/>
</dbReference>